<dbReference type="InterPro" id="IPR000152">
    <property type="entry name" value="EGF-type_Asp/Asn_hydroxyl_site"/>
</dbReference>
<dbReference type="Pfam" id="PF00028">
    <property type="entry name" value="Cadherin"/>
    <property type="match status" value="4"/>
</dbReference>
<feature type="domain" description="EGF-like" evidence="14">
    <location>
        <begin position="806"/>
        <end position="842"/>
    </location>
</feature>
<dbReference type="SMART" id="SM00181">
    <property type="entry name" value="EGF"/>
    <property type="match status" value="9"/>
</dbReference>
<dbReference type="Gene3D" id="2.60.120.200">
    <property type="match status" value="2"/>
</dbReference>
<evidence type="ECO:0000256" key="1">
    <source>
        <dbReference type="ARBA" id="ARBA00004167"/>
    </source>
</evidence>
<dbReference type="Gene3D" id="2.10.25.10">
    <property type="entry name" value="Laminin"/>
    <property type="match status" value="7"/>
</dbReference>
<feature type="chain" id="PRO_5046181516" evidence="12">
    <location>
        <begin position="26"/>
        <end position="1645"/>
    </location>
</feature>
<dbReference type="Proteomes" id="UP000694865">
    <property type="component" value="Unplaced"/>
</dbReference>
<dbReference type="GeneID" id="100370979"/>
<feature type="disulfide bond" evidence="10">
    <location>
        <begin position="1373"/>
        <end position="1382"/>
    </location>
</feature>
<feature type="disulfide bond" evidence="10">
    <location>
        <begin position="1448"/>
        <end position="1457"/>
    </location>
</feature>
<feature type="domain" description="EGF-like" evidence="14">
    <location>
        <begin position="1384"/>
        <end position="1421"/>
    </location>
</feature>
<feature type="domain" description="Cadherin" evidence="15">
    <location>
        <begin position="451"/>
        <end position="557"/>
    </location>
</feature>
<dbReference type="SUPFAM" id="SSF49313">
    <property type="entry name" value="Cadherin-like"/>
    <property type="match status" value="6"/>
</dbReference>
<feature type="domain" description="EGF-like" evidence="14">
    <location>
        <begin position="1310"/>
        <end position="1346"/>
    </location>
</feature>
<dbReference type="SMART" id="SM00112">
    <property type="entry name" value="CA"/>
    <property type="match status" value="6"/>
</dbReference>
<dbReference type="CDD" id="cd11304">
    <property type="entry name" value="Cadherin_repeat"/>
    <property type="match status" value="6"/>
</dbReference>
<dbReference type="SUPFAM" id="SSF49899">
    <property type="entry name" value="Concanavalin A-like lectins/glucanases"/>
    <property type="match status" value="2"/>
</dbReference>
<evidence type="ECO:0000259" key="15">
    <source>
        <dbReference type="PROSITE" id="PS50268"/>
    </source>
</evidence>
<protein>
    <submittedName>
        <fullName evidence="17">Neural-cadherin-like</fullName>
    </submittedName>
</protein>
<evidence type="ECO:0000313" key="17">
    <source>
        <dbReference type="RefSeq" id="XP_002740242.1"/>
    </source>
</evidence>
<dbReference type="PROSITE" id="PS00232">
    <property type="entry name" value="CADHERIN_1"/>
    <property type="match status" value="2"/>
</dbReference>
<keyword evidence="8 10" id="KW-1015">Disulfide bond</keyword>
<feature type="transmembrane region" description="Helical" evidence="11">
    <location>
        <begin position="1545"/>
        <end position="1568"/>
    </location>
</feature>
<accession>A0ABM0GYJ8</accession>
<keyword evidence="7 11" id="KW-0472">Membrane</keyword>
<keyword evidence="5 9" id="KW-0106">Calcium</keyword>
<feature type="disulfide bond" evidence="10">
    <location>
        <begin position="1489"/>
        <end position="1498"/>
    </location>
</feature>
<feature type="domain" description="Cadherin" evidence="15">
    <location>
        <begin position="31"/>
        <end position="133"/>
    </location>
</feature>
<feature type="domain" description="EGF-like" evidence="14">
    <location>
        <begin position="1422"/>
        <end position="1458"/>
    </location>
</feature>
<feature type="domain" description="Laminin G" evidence="13">
    <location>
        <begin position="843"/>
        <end position="1043"/>
    </location>
</feature>
<evidence type="ECO:0000256" key="11">
    <source>
        <dbReference type="SAM" id="Phobius"/>
    </source>
</evidence>
<proteinExistence type="predicted"/>
<feature type="domain" description="Cadherin" evidence="15">
    <location>
        <begin position="350"/>
        <end position="451"/>
    </location>
</feature>
<dbReference type="RefSeq" id="XP_002740242.1">
    <property type="nucleotide sequence ID" value="XM_002740196.1"/>
</dbReference>
<feature type="domain" description="Laminin G" evidence="13">
    <location>
        <begin position="1087"/>
        <end position="1270"/>
    </location>
</feature>
<feature type="domain" description="Cadherin" evidence="15">
    <location>
        <begin position="245"/>
        <end position="349"/>
    </location>
</feature>
<feature type="domain" description="Cadherin" evidence="15">
    <location>
        <begin position="134"/>
        <end position="244"/>
    </location>
</feature>
<comment type="caution">
    <text evidence="10">Lacks conserved residue(s) required for the propagation of feature annotation.</text>
</comment>
<keyword evidence="4" id="KW-0677">Repeat</keyword>
<feature type="disulfide bond" evidence="10">
    <location>
        <begin position="1074"/>
        <end position="1083"/>
    </location>
</feature>
<comment type="subcellular location">
    <subcellularLocation>
        <location evidence="1">Membrane</location>
        <topology evidence="1">Single-pass membrane protein</topology>
    </subcellularLocation>
</comment>
<dbReference type="InterPro" id="IPR015919">
    <property type="entry name" value="Cadherin-like_sf"/>
</dbReference>
<dbReference type="PRINTS" id="PR00205">
    <property type="entry name" value="CADHERIN"/>
</dbReference>
<dbReference type="PROSITE" id="PS00010">
    <property type="entry name" value="ASX_HYDROXYL"/>
    <property type="match status" value="3"/>
</dbReference>
<dbReference type="PROSITE" id="PS50026">
    <property type="entry name" value="EGF_3"/>
    <property type="match status" value="8"/>
</dbReference>
<evidence type="ECO:0000256" key="8">
    <source>
        <dbReference type="ARBA" id="ARBA00023157"/>
    </source>
</evidence>
<dbReference type="Pfam" id="PF24811">
    <property type="entry name" value="Ig_Shg"/>
    <property type="match status" value="1"/>
</dbReference>
<feature type="domain" description="EGF-like" evidence="14">
    <location>
        <begin position="1500"/>
        <end position="1536"/>
    </location>
</feature>
<dbReference type="CDD" id="cd00054">
    <property type="entry name" value="EGF_CA"/>
    <property type="match status" value="6"/>
</dbReference>
<dbReference type="InterPro" id="IPR001791">
    <property type="entry name" value="Laminin_G"/>
</dbReference>
<dbReference type="SMART" id="SM00282">
    <property type="entry name" value="LamG"/>
    <property type="match status" value="2"/>
</dbReference>
<dbReference type="InterPro" id="IPR000742">
    <property type="entry name" value="EGF"/>
</dbReference>
<dbReference type="PROSITE" id="PS50025">
    <property type="entry name" value="LAM_G_DOMAIN"/>
    <property type="match status" value="2"/>
</dbReference>
<dbReference type="InterPro" id="IPR020894">
    <property type="entry name" value="Cadherin_CS"/>
</dbReference>
<feature type="disulfide bond" evidence="10">
    <location>
        <begin position="1526"/>
        <end position="1535"/>
    </location>
</feature>
<dbReference type="PROSITE" id="PS01187">
    <property type="entry name" value="EGF_CA"/>
    <property type="match status" value="1"/>
</dbReference>
<keyword evidence="16" id="KW-1185">Reference proteome</keyword>
<dbReference type="SUPFAM" id="SSF57196">
    <property type="entry name" value="EGF/Laminin"/>
    <property type="match status" value="6"/>
</dbReference>
<evidence type="ECO:0000313" key="16">
    <source>
        <dbReference type="Proteomes" id="UP000694865"/>
    </source>
</evidence>
<feature type="disulfide bond" evidence="10">
    <location>
        <begin position="1336"/>
        <end position="1345"/>
    </location>
</feature>
<evidence type="ECO:0000256" key="7">
    <source>
        <dbReference type="ARBA" id="ARBA00023136"/>
    </source>
</evidence>
<keyword evidence="2 11" id="KW-0812">Transmembrane</keyword>
<feature type="domain" description="EGF-like" evidence="14">
    <location>
        <begin position="1347"/>
        <end position="1383"/>
    </location>
</feature>
<evidence type="ECO:0000259" key="13">
    <source>
        <dbReference type="PROSITE" id="PS50025"/>
    </source>
</evidence>
<dbReference type="PROSITE" id="PS00022">
    <property type="entry name" value="EGF_1"/>
    <property type="match status" value="8"/>
</dbReference>
<dbReference type="Gene3D" id="2.60.40.60">
    <property type="entry name" value="Cadherins"/>
    <property type="match status" value="6"/>
</dbReference>
<feature type="domain" description="EGF-like" evidence="14">
    <location>
        <begin position="1459"/>
        <end position="1499"/>
    </location>
</feature>
<evidence type="ECO:0000256" key="3">
    <source>
        <dbReference type="ARBA" id="ARBA00022729"/>
    </source>
</evidence>
<feature type="domain" description="Cadherin" evidence="15">
    <location>
        <begin position="576"/>
        <end position="670"/>
    </location>
</feature>
<feature type="disulfide bond" evidence="10">
    <location>
        <begin position="1411"/>
        <end position="1420"/>
    </location>
</feature>
<evidence type="ECO:0000256" key="2">
    <source>
        <dbReference type="ARBA" id="ARBA00022692"/>
    </source>
</evidence>
<dbReference type="InterPro" id="IPR018097">
    <property type="entry name" value="EGF_Ca-bd_CS"/>
</dbReference>
<dbReference type="PANTHER" id="PTHR24027:SF422">
    <property type="entry name" value="CADHERIN DOMAIN-CONTAINING PROTEIN"/>
    <property type="match status" value="1"/>
</dbReference>
<dbReference type="Pfam" id="PF02210">
    <property type="entry name" value="Laminin_G_2"/>
    <property type="match status" value="2"/>
</dbReference>
<evidence type="ECO:0000256" key="4">
    <source>
        <dbReference type="ARBA" id="ARBA00022737"/>
    </source>
</evidence>
<evidence type="ECO:0000259" key="14">
    <source>
        <dbReference type="PROSITE" id="PS50026"/>
    </source>
</evidence>
<evidence type="ECO:0000256" key="6">
    <source>
        <dbReference type="ARBA" id="ARBA00022989"/>
    </source>
</evidence>
<dbReference type="PANTHER" id="PTHR24027">
    <property type="entry name" value="CADHERIN-23"/>
    <property type="match status" value="1"/>
</dbReference>
<gene>
    <name evidence="17" type="primary">LOC100370979</name>
</gene>
<dbReference type="InterPro" id="IPR002126">
    <property type="entry name" value="Cadherin-like_dom"/>
</dbReference>
<dbReference type="InterPro" id="IPR056370">
    <property type="entry name" value="Shg-like_Ig-like"/>
</dbReference>
<dbReference type="Pfam" id="PF00008">
    <property type="entry name" value="EGF"/>
    <property type="match status" value="3"/>
</dbReference>
<dbReference type="InterPro" id="IPR039808">
    <property type="entry name" value="Cadherin"/>
</dbReference>
<feature type="disulfide bond" evidence="10">
    <location>
        <begin position="1463"/>
        <end position="1473"/>
    </location>
</feature>
<keyword evidence="10" id="KW-0245">EGF-like domain</keyword>
<evidence type="ECO:0000256" key="10">
    <source>
        <dbReference type="PROSITE-ProRule" id="PRU00076"/>
    </source>
</evidence>
<name>A0ABM0GYJ8_SACKO</name>
<keyword evidence="3 12" id="KW-0732">Signal</keyword>
<sequence>MSDRRHIHTYLLLSVVLSAILIVRGAAPEFDKDLYLSSITEEDENVPVYVTTVGASDPDGDTDIWYSLQNTSQHYFSIDPITGAIEAIKPLDRETTPVYHLVAIATDDGGQGESGYTDVIVELLDINDNSPLFPYEPYIGSVIEHSPTGTSVMRVLAEDLDDINTDRNARIEYTIIENALWNGTDAIFEINSATSEISILVSDLDREEVEIYEIVVEARDGGSQSATATATVVIQDINDMAPKFSHTSYFTTVNEDAEVASTVYSVTATDRDTDFILTYYIVGGNENDTFDIENNNNVGVVTLMRELDYEDPYQPRRYNLQLGVSDGIQTDISTLLIVIEDINELSPVFSPDTYAVNFPENVTIGTELGTVTATDDNGDVMYSIDPISDPLGQFEVDQHTGTVTTAAELDREYTSIHTLYIVATDQGKPTLSSTAEFIVTLEDVNDNAPMFAEDYRPILIENSLPQQDVFVVSAIDADTAVNGPPYTYTVDNSNNIDDYFDYRQVNNTLEINTTSVFDREEQAYYYMHIIIADVHGLSDTSTLTIEIGDLNDNAHVAGVTQITVYQYRGRGASRVIGSVFAPDPDDYANDDKMYIFNGTSDYFKVDNTTGTITITDERTPEGSYQYQVAVEDNEHDTQICDVIIDVIYIFDDAVYDSASLRLNDITPEEFIMIPQPGTNSPLQNFTDILADILSIDVIHINVFSVVLSGVRLTDVRYNIRGYRPEALDAIIVTNIDRFKDEANLDITLVNINDCMDETECEGGSCSNVFRVDDSQDALVESGSASLSVSITTSTTAECLCQSKICKKTTCDPNPCRNGGQCIATEYSYRCNCPSGYTGPQCQDISRSFFGDGYAWYSALQSCRESHTSIEFLTSEDNGLLMYNGPMSSYSVLQPDYIAVGLVNGLIQLSIDLGSGMVHMEIPESPRLDDGKWHRVDIYRNGKDVELMVDHCATSVITEFPTLSSEDTSSCLATSTVPGDSELLNLNTALQIGGVSQEPAFSYPPDIGIDLTDRFHGCIRNVNQDGEVYDLGNPAQEVNSVPGCVAADVNCFDNEEPLCINGTCMADFNTAYCICDSGYYGDRCSILAPEYDFADDSYVTYSLNGNLSLVDRASDYQIMFRTRDANGMIWRISSEEGRDGLEYIIIALINGTIQVHYDLGDGLQIIALDGMTVNNGVWHTVHVLRQRNHFLVLLDDGGDACHQTEYAGAVFRELKVDTESLVIGGNLDSGTLSHNFNGCLSDARINNVYIGFDGDIDGTIAIPSDGVTEGCYSYVCQDVECQDPLECQDMWREYECACNLGEYESDGQCIEIDECADAPCLNDGNCQDGTTSFTCNCNDQYWGHICQYESACATDPCENNGECEDILSGFKCQCKPGYIGDTCNMYNKCYDEPCENGGSCTPIGDSDYVCDCEFGYTGNECEETDECAVNPCINGGTCVDGEDSYTCECPGGFFGDECRLTDFCYSEPCINGNCTLVYGLFIPTGYECNCEIGWLGETCSEKDYCNPNPCKNDGLCEMVDEGFSCTCDWSWEGDTCEDYDNITARITVGVTLIGAFCVIVPLIIALLCARKYEKKQRKRNSHKLSDIAGSEDGNAVQSQMYKQNNDYSEIYPTQSGNEENGTANKGFVVYDNAEGLELKDNSDSGE</sequence>
<keyword evidence="6 11" id="KW-1133">Transmembrane helix</keyword>
<feature type="signal peptide" evidence="12">
    <location>
        <begin position="1"/>
        <end position="25"/>
    </location>
</feature>
<dbReference type="PROSITE" id="PS01186">
    <property type="entry name" value="EGF_2"/>
    <property type="match status" value="6"/>
</dbReference>
<organism evidence="16 17">
    <name type="scientific">Saccoglossus kowalevskii</name>
    <name type="common">Acorn worm</name>
    <dbReference type="NCBI Taxonomy" id="10224"/>
    <lineage>
        <taxon>Eukaryota</taxon>
        <taxon>Metazoa</taxon>
        <taxon>Hemichordata</taxon>
        <taxon>Enteropneusta</taxon>
        <taxon>Harrimaniidae</taxon>
        <taxon>Saccoglossus</taxon>
    </lineage>
</organism>
<dbReference type="CDD" id="cd00110">
    <property type="entry name" value="LamG"/>
    <property type="match status" value="2"/>
</dbReference>
<dbReference type="InterPro" id="IPR013320">
    <property type="entry name" value="ConA-like_dom_sf"/>
</dbReference>
<feature type="disulfide bond" evidence="10">
    <location>
        <begin position="832"/>
        <end position="841"/>
    </location>
</feature>
<dbReference type="InterPro" id="IPR001881">
    <property type="entry name" value="EGF-like_Ca-bd_dom"/>
</dbReference>
<dbReference type="PROSITE" id="PS50268">
    <property type="entry name" value="CADHERIN_2"/>
    <property type="match status" value="6"/>
</dbReference>
<reference evidence="17" key="1">
    <citation type="submission" date="2025-08" db="UniProtKB">
        <authorList>
            <consortium name="RefSeq"/>
        </authorList>
    </citation>
    <scope>IDENTIFICATION</scope>
    <source>
        <tissue evidence="17">Testes</tissue>
    </source>
</reference>
<evidence type="ECO:0000256" key="5">
    <source>
        <dbReference type="ARBA" id="ARBA00022837"/>
    </source>
</evidence>
<evidence type="ECO:0000256" key="9">
    <source>
        <dbReference type="PROSITE-ProRule" id="PRU00043"/>
    </source>
</evidence>
<feature type="domain" description="EGF-like" evidence="14">
    <location>
        <begin position="1054"/>
        <end position="1084"/>
    </location>
</feature>
<evidence type="ECO:0000256" key="12">
    <source>
        <dbReference type="SAM" id="SignalP"/>
    </source>
</evidence>
<dbReference type="SMART" id="SM00179">
    <property type="entry name" value="EGF_CA"/>
    <property type="match status" value="7"/>
</dbReference>